<evidence type="ECO:0000313" key="2">
    <source>
        <dbReference type="Proteomes" id="UP000436694"/>
    </source>
</evidence>
<proteinExistence type="predicted"/>
<sequence length="119" mass="13475">MIDSKSQELIDELDSILEEERDALIQGQLEKLESLLARKDVLISELNAHDALDRESLIGVHEKVSRNQVLLDSAMQGIRTVAARMQELRKVRKGLDVYDKAGRKSSYSTRASLKLEKRA</sequence>
<keyword evidence="2" id="KW-1185">Reference proteome</keyword>
<keyword evidence="1" id="KW-0966">Cell projection</keyword>
<protein>
    <submittedName>
        <fullName evidence="1">Flagellar biosynthesis protein FlgN</fullName>
    </submittedName>
</protein>
<evidence type="ECO:0000313" key="1">
    <source>
        <dbReference type="EMBL" id="MQY42039.1"/>
    </source>
</evidence>
<name>A0A844AKZ4_9RHOB</name>
<dbReference type="AlphaFoldDB" id="A0A844AKZ4"/>
<gene>
    <name evidence="1" type="ORF">GG681_05265</name>
</gene>
<dbReference type="Gene3D" id="1.20.58.300">
    <property type="entry name" value="FlgN-like"/>
    <property type="match status" value="1"/>
</dbReference>
<keyword evidence="1" id="KW-0969">Cilium</keyword>
<dbReference type="EMBL" id="WIXK01000002">
    <property type="protein sequence ID" value="MQY42039.1"/>
    <property type="molecule type" value="Genomic_DNA"/>
</dbReference>
<dbReference type="InterPro" id="IPR036679">
    <property type="entry name" value="FlgN-like_sf"/>
</dbReference>
<dbReference type="SUPFAM" id="SSF140566">
    <property type="entry name" value="FlgN-like"/>
    <property type="match status" value="1"/>
</dbReference>
<dbReference type="RefSeq" id="WP_153545823.1">
    <property type="nucleotide sequence ID" value="NZ_WIXK01000002.1"/>
</dbReference>
<accession>A0A844AKZ4</accession>
<organism evidence="1 2">
    <name type="scientific">Tritonibacter aquimaris</name>
    <dbReference type="NCBI Taxonomy" id="2663379"/>
    <lineage>
        <taxon>Bacteria</taxon>
        <taxon>Pseudomonadati</taxon>
        <taxon>Pseudomonadota</taxon>
        <taxon>Alphaproteobacteria</taxon>
        <taxon>Rhodobacterales</taxon>
        <taxon>Paracoccaceae</taxon>
        <taxon>Tritonibacter</taxon>
    </lineage>
</organism>
<dbReference type="GO" id="GO:0044780">
    <property type="term" value="P:bacterial-type flagellum assembly"/>
    <property type="evidence" value="ECO:0007669"/>
    <property type="project" value="InterPro"/>
</dbReference>
<dbReference type="Proteomes" id="UP000436694">
    <property type="component" value="Unassembled WGS sequence"/>
</dbReference>
<comment type="caution">
    <text evidence="1">The sequence shown here is derived from an EMBL/GenBank/DDBJ whole genome shotgun (WGS) entry which is preliminary data.</text>
</comment>
<keyword evidence="1" id="KW-0282">Flagellum</keyword>
<reference evidence="1 2" key="1">
    <citation type="submission" date="2019-10" db="EMBL/GenBank/DDBJ databases">
        <title>Epibacterium sp. nov., isolated from seawater.</title>
        <authorList>
            <person name="Zhang X."/>
            <person name="Li N."/>
        </authorList>
    </citation>
    <scope>NUCLEOTIDE SEQUENCE [LARGE SCALE GENOMIC DNA]</scope>
    <source>
        <strain evidence="1 2">SM1969</strain>
    </source>
</reference>